<dbReference type="RefSeq" id="WP_192335163.1">
    <property type="nucleotide sequence ID" value="NZ_JACYXT010000025.1"/>
</dbReference>
<dbReference type="InterPro" id="IPR036237">
    <property type="entry name" value="Xyl_isomerase-like_sf"/>
</dbReference>
<dbReference type="GO" id="GO:0016853">
    <property type="term" value="F:isomerase activity"/>
    <property type="evidence" value="ECO:0007669"/>
    <property type="project" value="UniProtKB-KW"/>
</dbReference>
<dbReference type="PANTHER" id="PTHR12110:SF52">
    <property type="entry name" value="XYLOSE ISOMERASE"/>
    <property type="match status" value="1"/>
</dbReference>
<name>A0A927LBL6_9ACTN</name>
<evidence type="ECO:0000313" key="3">
    <source>
        <dbReference type="Proteomes" id="UP000661025"/>
    </source>
</evidence>
<keyword evidence="2" id="KW-0413">Isomerase</keyword>
<dbReference type="InterPro" id="IPR013022">
    <property type="entry name" value="Xyl_isomerase-like_TIM-brl"/>
</dbReference>
<comment type="caution">
    <text evidence="2">The sequence shown here is derived from an EMBL/GenBank/DDBJ whole genome shotgun (WGS) entry which is preliminary data.</text>
</comment>
<sequence length="281" mass="30503">MSGLRLGYGTNGLTDLRLDDALALLADLGYDGVGLTLDHMHLDPFAPQLAARTRRVRQRLDALGLGVTVETGARYVLDPRRKHGPSLLDEEKDARWARVRLLIRAVRVAADLGAHAVHLFSGTLPDGVDPDTGYTRLADTLAPVLEAAEEAGLPLAVEPEPGHLLADLAGFHRLRTELGDPDGLGLTLDIGHCQCLEPLPPQECVRQAAPWLRHVQIEDMRRGVHEHLPFGHGEIDFPPVLRALENSGYQGLTVVELPRHSHAGPALAAQSLDFLRNGGTR</sequence>
<dbReference type="Proteomes" id="UP000661025">
    <property type="component" value="Unassembled WGS sequence"/>
</dbReference>
<dbReference type="Pfam" id="PF01261">
    <property type="entry name" value="AP_endonuc_2"/>
    <property type="match status" value="1"/>
</dbReference>
<dbReference type="InterPro" id="IPR050312">
    <property type="entry name" value="IolE/XylAMocC-like"/>
</dbReference>
<accession>A0A927LBL6</accession>
<dbReference type="EMBL" id="JACYXT010000025">
    <property type="protein sequence ID" value="MBD9729337.1"/>
    <property type="molecule type" value="Genomic_DNA"/>
</dbReference>
<reference evidence="2" key="1">
    <citation type="submission" date="2020-09" db="EMBL/GenBank/DDBJ databases">
        <title>Streptomyces canutascabiei sp. nov., which causes potato common scab and is distributed across the world.</title>
        <authorList>
            <person name="Nguyen H.P."/>
            <person name="Weisberg A.J."/>
            <person name="Chang J.H."/>
            <person name="Clarke C.R."/>
        </authorList>
    </citation>
    <scope>NUCLEOTIDE SEQUENCE</scope>
    <source>
        <strain evidence="2">ID-01-6.2a</strain>
    </source>
</reference>
<dbReference type="PANTHER" id="PTHR12110">
    <property type="entry name" value="HYDROXYPYRUVATE ISOMERASE"/>
    <property type="match status" value="1"/>
</dbReference>
<protein>
    <submittedName>
        <fullName evidence="2">Sugar phosphate isomerase/epimerase</fullName>
    </submittedName>
</protein>
<gene>
    <name evidence="2" type="ORF">IHE70_40375</name>
</gene>
<dbReference type="Gene3D" id="3.20.20.150">
    <property type="entry name" value="Divalent-metal-dependent TIM barrel enzymes"/>
    <property type="match status" value="1"/>
</dbReference>
<dbReference type="AlphaFoldDB" id="A0A927LBL6"/>
<evidence type="ECO:0000259" key="1">
    <source>
        <dbReference type="Pfam" id="PF01261"/>
    </source>
</evidence>
<feature type="domain" description="Xylose isomerase-like TIM barrel" evidence="1">
    <location>
        <begin position="22"/>
        <end position="277"/>
    </location>
</feature>
<organism evidence="2 3">
    <name type="scientific">Streptomyces caniscabiei</name>
    <dbReference type="NCBI Taxonomy" id="2746961"/>
    <lineage>
        <taxon>Bacteria</taxon>
        <taxon>Bacillati</taxon>
        <taxon>Actinomycetota</taxon>
        <taxon>Actinomycetes</taxon>
        <taxon>Kitasatosporales</taxon>
        <taxon>Streptomycetaceae</taxon>
        <taxon>Streptomyces</taxon>
    </lineage>
</organism>
<dbReference type="SUPFAM" id="SSF51658">
    <property type="entry name" value="Xylose isomerase-like"/>
    <property type="match status" value="1"/>
</dbReference>
<proteinExistence type="predicted"/>
<evidence type="ECO:0000313" key="2">
    <source>
        <dbReference type="EMBL" id="MBD9729337.1"/>
    </source>
</evidence>